<accession>A0A3M8CV39</accession>
<organism evidence="1 2">
    <name type="scientific">Brevibacillus fluminis</name>
    <dbReference type="NCBI Taxonomy" id="511487"/>
    <lineage>
        <taxon>Bacteria</taxon>
        <taxon>Bacillati</taxon>
        <taxon>Bacillota</taxon>
        <taxon>Bacilli</taxon>
        <taxon>Bacillales</taxon>
        <taxon>Paenibacillaceae</taxon>
        <taxon>Brevibacillus</taxon>
    </lineage>
</organism>
<proteinExistence type="predicted"/>
<sequence>MNKKEMEEQVIQNYQRDEGMMILIFAQWCVNNGLDPQELYCRAYPTQHVNPLLKQMTELTVPIEESEEIPDATLLGVLSIFGNDDLAFVVSEEIEKRPVQKP</sequence>
<dbReference type="RefSeq" id="WP_122921454.1">
    <property type="nucleotide sequence ID" value="NZ_RHHQ01000028.1"/>
</dbReference>
<dbReference type="EMBL" id="RHHQ01000028">
    <property type="protein sequence ID" value="RNB79604.1"/>
    <property type="molecule type" value="Genomic_DNA"/>
</dbReference>
<protein>
    <recommendedName>
        <fullName evidence="3">YxiS</fullName>
    </recommendedName>
</protein>
<evidence type="ECO:0008006" key="3">
    <source>
        <dbReference type="Google" id="ProtNLM"/>
    </source>
</evidence>
<reference evidence="1 2" key="1">
    <citation type="submission" date="2018-10" db="EMBL/GenBank/DDBJ databases">
        <title>Phylogenomics of Brevibacillus.</title>
        <authorList>
            <person name="Dunlap C."/>
        </authorList>
    </citation>
    <scope>NUCLEOTIDE SEQUENCE [LARGE SCALE GENOMIC DNA]</scope>
    <source>
        <strain evidence="1 2">JCM 15716</strain>
    </source>
</reference>
<keyword evidence="2" id="KW-1185">Reference proteome</keyword>
<dbReference type="OrthoDB" id="2678957at2"/>
<comment type="caution">
    <text evidence="1">The sequence shown here is derived from an EMBL/GenBank/DDBJ whole genome shotgun (WGS) entry which is preliminary data.</text>
</comment>
<name>A0A3M8CV39_9BACL</name>
<dbReference type="Proteomes" id="UP000271031">
    <property type="component" value="Unassembled WGS sequence"/>
</dbReference>
<evidence type="ECO:0000313" key="1">
    <source>
        <dbReference type="EMBL" id="RNB79604.1"/>
    </source>
</evidence>
<gene>
    <name evidence="1" type="ORF">EDM56_29215</name>
</gene>
<dbReference type="AlphaFoldDB" id="A0A3M8CV39"/>
<evidence type="ECO:0000313" key="2">
    <source>
        <dbReference type="Proteomes" id="UP000271031"/>
    </source>
</evidence>